<proteinExistence type="predicted"/>
<evidence type="ECO:0000313" key="2">
    <source>
        <dbReference type="EMBL" id="SPJ23435.1"/>
    </source>
</evidence>
<organism evidence="2 3">
    <name type="scientific">Palleronia abyssalis</name>
    <dbReference type="NCBI Taxonomy" id="1501240"/>
    <lineage>
        <taxon>Bacteria</taxon>
        <taxon>Pseudomonadati</taxon>
        <taxon>Pseudomonadota</taxon>
        <taxon>Alphaproteobacteria</taxon>
        <taxon>Rhodobacterales</taxon>
        <taxon>Roseobacteraceae</taxon>
        <taxon>Palleronia</taxon>
    </lineage>
</organism>
<reference evidence="2 3" key="1">
    <citation type="submission" date="2018-03" db="EMBL/GenBank/DDBJ databases">
        <authorList>
            <person name="Keele B.F."/>
        </authorList>
    </citation>
    <scope>NUCLEOTIDE SEQUENCE [LARGE SCALE GENOMIC DNA]</scope>
    <source>
        <strain evidence="2 3">CECT 8504</strain>
    </source>
</reference>
<gene>
    <name evidence="2" type="ORF">PAA8504_01246</name>
</gene>
<dbReference type="AlphaFoldDB" id="A0A2R8BTH5"/>
<name>A0A2R8BTH5_9RHOB</name>
<evidence type="ECO:0008006" key="4">
    <source>
        <dbReference type="Google" id="ProtNLM"/>
    </source>
</evidence>
<dbReference type="RefSeq" id="WP_108893269.1">
    <property type="nucleotide sequence ID" value="NZ_ONZF01000002.1"/>
</dbReference>
<evidence type="ECO:0000256" key="1">
    <source>
        <dbReference type="SAM" id="SignalP"/>
    </source>
</evidence>
<protein>
    <recommendedName>
        <fullName evidence="4">DUF3047 domain-containing protein</fullName>
    </recommendedName>
</protein>
<dbReference type="InterPro" id="IPR021409">
    <property type="entry name" value="DUF3047"/>
</dbReference>
<keyword evidence="1" id="KW-0732">Signal</keyword>
<sequence length="213" mass="22648">MTRTLPLASLLTALSLPAFAAEVAFDDQWQTQKFPFQADNEYGLGGDTLTVASDDSVSLVYRRTPDLAGSETASWTWDVLEGVPATDLSVKGGDDRNLALYFVFSDPDTATELEDASLRSLLNEDDVRILVYVRGGQSAPGTVLDSPYLGERGKTIVLSGTGTGAEEVDVNLTEDLQDAFGTRPSELLGIAVSSDSDDTDSTVDATISGLTLK</sequence>
<dbReference type="EMBL" id="ONZF01000002">
    <property type="protein sequence ID" value="SPJ23435.1"/>
    <property type="molecule type" value="Genomic_DNA"/>
</dbReference>
<dbReference type="Pfam" id="PF11249">
    <property type="entry name" value="DUF3047"/>
    <property type="match status" value="1"/>
</dbReference>
<evidence type="ECO:0000313" key="3">
    <source>
        <dbReference type="Proteomes" id="UP000244912"/>
    </source>
</evidence>
<feature type="chain" id="PRO_5015308390" description="DUF3047 domain-containing protein" evidence="1">
    <location>
        <begin position="21"/>
        <end position="213"/>
    </location>
</feature>
<dbReference type="Proteomes" id="UP000244912">
    <property type="component" value="Unassembled WGS sequence"/>
</dbReference>
<dbReference type="OrthoDB" id="8443660at2"/>
<accession>A0A2R8BTH5</accession>
<keyword evidence="3" id="KW-1185">Reference proteome</keyword>
<feature type="signal peptide" evidence="1">
    <location>
        <begin position="1"/>
        <end position="20"/>
    </location>
</feature>